<reference evidence="2" key="1">
    <citation type="journal article" date="2020" name="Stud. Mycol.">
        <title>101 Dothideomycetes genomes: a test case for predicting lifestyles and emergence of pathogens.</title>
        <authorList>
            <person name="Haridas S."/>
            <person name="Albert R."/>
            <person name="Binder M."/>
            <person name="Bloem J."/>
            <person name="Labutti K."/>
            <person name="Salamov A."/>
            <person name="Andreopoulos B."/>
            <person name="Baker S."/>
            <person name="Barry K."/>
            <person name="Bills G."/>
            <person name="Bluhm B."/>
            <person name="Cannon C."/>
            <person name="Castanera R."/>
            <person name="Culley D."/>
            <person name="Daum C."/>
            <person name="Ezra D."/>
            <person name="Gonzalez J."/>
            <person name="Henrissat B."/>
            <person name="Kuo A."/>
            <person name="Liang C."/>
            <person name="Lipzen A."/>
            <person name="Lutzoni F."/>
            <person name="Magnuson J."/>
            <person name="Mondo S."/>
            <person name="Nolan M."/>
            <person name="Ohm R."/>
            <person name="Pangilinan J."/>
            <person name="Park H.-J."/>
            <person name="Ramirez L."/>
            <person name="Alfaro M."/>
            <person name="Sun H."/>
            <person name="Tritt A."/>
            <person name="Yoshinaga Y."/>
            <person name="Zwiers L.-H."/>
            <person name="Turgeon B."/>
            <person name="Goodwin S."/>
            <person name="Spatafora J."/>
            <person name="Crous P."/>
            <person name="Grigoriev I."/>
        </authorList>
    </citation>
    <scope>NUCLEOTIDE SEQUENCE</scope>
    <source>
        <strain evidence="2">Tuck. ex Michener</strain>
    </source>
</reference>
<feature type="region of interest" description="Disordered" evidence="1">
    <location>
        <begin position="579"/>
        <end position="607"/>
    </location>
</feature>
<feature type="region of interest" description="Disordered" evidence="1">
    <location>
        <begin position="780"/>
        <end position="833"/>
    </location>
</feature>
<dbReference type="EMBL" id="ML991815">
    <property type="protein sequence ID" value="KAF2232505.1"/>
    <property type="molecule type" value="Genomic_DNA"/>
</dbReference>
<dbReference type="Proteomes" id="UP000800092">
    <property type="component" value="Unassembled WGS sequence"/>
</dbReference>
<proteinExistence type="predicted"/>
<feature type="compositionally biased region" description="Basic and acidic residues" evidence="1">
    <location>
        <begin position="814"/>
        <end position="833"/>
    </location>
</feature>
<evidence type="ECO:0000313" key="2">
    <source>
        <dbReference type="EMBL" id="KAF2232505.1"/>
    </source>
</evidence>
<feature type="compositionally biased region" description="Basic and acidic residues" evidence="1">
    <location>
        <begin position="784"/>
        <end position="803"/>
    </location>
</feature>
<sequence>MAGLDDGGIDYNKYSRKKVVGSVRSSLRLAAGSMKRISRRAREDYHHIFGEGSPGAAALLSDHEEEEHHDSPAPASPSPSSSKQPAHASKKLQLKTKSMQPIVGSGSWDVVANSTPSGNSPTRNDKLGGIFNKAFSTGRRLEHIPTEGTEPVENPAPRAKTAEDIEVVRSSPKPILARQNLPKPTFSSFEEYEDTILTRPVCSARPGRDNFLKGISCSFNRNLQNRQKQRDGVFQTYAGTDTFEPKAPPMRENSSNQAASPPQSASSMDLQPHQTSESSRKENSDDIPPTSKEKEANNVAEAPMANATEDEERERSKIATHKHAETAHSPLALRTAQNSAQRLPLSMPMVLQKQFDVQNLGAGDSEHALREQQSKTLTEAGVSTPAASCRKWPSFEQALLDDSINSKVCEPLNLHMSPPSSLDDIVGGSFEVGANLPHSGIHGCPSLDPRSDFKSYENAGTLSSPSSGSDSVQSLKIQRRRQKARQHRENEVQQPALKREEPQIVRKSRSLNLCAGNSAELCEPVPDESVKEREHKSAQRQEKEYSEAHEALIEYAKRYRQYTAMHELSLRLRQCKSQGTFTHPGRDVGTSETHEGSSDGEPEPLPTSLFVNMGRSADEDDFLAPFFNSRKIAIPRLSTHSPAQDSLKSINSSSPASSHFESPIYSRLDFDDLFEDCSPLSFFRARGSSTLLDWTVKPVMIRRKPEGTPTKSVGLNLERALKKRSSKVLPNYDALDPREPPCRRFRQIEKKDNVVATIFSKGKDAYKSFQPVKLHWHHGVWNRKAPDTNGDLKEKREKPESDTHPQMMPSQPEIEGKLASHENQGTRDDGMYG</sequence>
<feature type="compositionally biased region" description="Low complexity" evidence="1">
    <location>
        <begin position="78"/>
        <end position="87"/>
    </location>
</feature>
<organism evidence="2 3">
    <name type="scientific">Viridothelium virens</name>
    <name type="common">Speckled blister lichen</name>
    <name type="synonym">Trypethelium virens</name>
    <dbReference type="NCBI Taxonomy" id="1048519"/>
    <lineage>
        <taxon>Eukaryota</taxon>
        <taxon>Fungi</taxon>
        <taxon>Dikarya</taxon>
        <taxon>Ascomycota</taxon>
        <taxon>Pezizomycotina</taxon>
        <taxon>Dothideomycetes</taxon>
        <taxon>Dothideomycetes incertae sedis</taxon>
        <taxon>Trypetheliales</taxon>
        <taxon>Trypetheliaceae</taxon>
        <taxon>Viridothelium</taxon>
    </lineage>
</organism>
<name>A0A6A6H399_VIRVR</name>
<feature type="region of interest" description="Disordered" evidence="1">
    <location>
        <begin position="455"/>
        <end position="504"/>
    </location>
</feature>
<protein>
    <submittedName>
        <fullName evidence="2">Uncharacterized protein</fullName>
    </submittedName>
</protein>
<feature type="compositionally biased region" description="Polar residues" evidence="1">
    <location>
        <begin position="112"/>
        <end position="122"/>
    </location>
</feature>
<feature type="region of interest" description="Disordered" evidence="1">
    <location>
        <begin position="48"/>
        <end position="128"/>
    </location>
</feature>
<feature type="compositionally biased region" description="Low complexity" evidence="1">
    <location>
        <begin position="463"/>
        <end position="474"/>
    </location>
</feature>
<evidence type="ECO:0000313" key="3">
    <source>
        <dbReference type="Proteomes" id="UP000800092"/>
    </source>
</evidence>
<feature type="region of interest" description="Disordered" evidence="1">
    <location>
        <begin position="239"/>
        <end position="317"/>
    </location>
</feature>
<dbReference type="AlphaFoldDB" id="A0A6A6H399"/>
<accession>A0A6A6H399</accession>
<dbReference type="OrthoDB" id="10641790at2759"/>
<feature type="compositionally biased region" description="Polar residues" evidence="1">
    <location>
        <begin position="268"/>
        <end position="277"/>
    </location>
</feature>
<evidence type="ECO:0000256" key="1">
    <source>
        <dbReference type="SAM" id="MobiDB-lite"/>
    </source>
</evidence>
<feature type="compositionally biased region" description="Low complexity" evidence="1">
    <location>
        <begin position="253"/>
        <end position="267"/>
    </location>
</feature>
<gene>
    <name evidence="2" type="ORF">EV356DRAFT_578371</name>
</gene>
<feature type="compositionally biased region" description="Basic and acidic residues" evidence="1">
    <location>
        <begin position="487"/>
        <end position="504"/>
    </location>
</feature>
<feature type="compositionally biased region" description="Basic residues" evidence="1">
    <location>
        <begin position="477"/>
        <end position="486"/>
    </location>
</feature>
<keyword evidence="3" id="KW-1185">Reference proteome</keyword>